<evidence type="ECO:0000256" key="1">
    <source>
        <dbReference type="SAM" id="MobiDB-lite"/>
    </source>
</evidence>
<dbReference type="Proteomes" id="UP000665561">
    <property type="component" value="Unassembled WGS sequence"/>
</dbReference>
<protein>
    <submittedName>
        <fullName evidence="3">Uncharacterized protein</fullName>
    </submittedName>
</protein>
<keyword evidence="4" id="KW-1185">Reference proteome</keyword>
<keyword evidence="2" id="KW-0732">Signal</keyword>
<dbReference type="RefSeq" id="WP_161740843.1">
    <property type="nucleotide sequence ID" value="NZ_JAAAMV010000001.1"/>
</dbReference>
<evidence type="ECO:0000256" key="2">
    <source>
        <dbReference type="SAM" id="SignalP"/>
    </source>
</evidence>
<gene>
    <name evidence="3" type="ORF">GT019_02525</name>
</gene>
<name>A0ABW9XJF1_9BACL</name>
<feature type="region of interest" description="Disordered" evidence="1">
    <location>
        <begin position="57"/>
        <end position="85"/>
    </location>
</feature>
<dbReference type="EMBL" id="JAAAMV010000001">
    <property type="protein sequence ID" value="NBD22744.1"/>
    <property type="molecule type" value="Genomic_DNA"/>
</dbReference>
<accession>A0ABW9XJF1</accession>
<reference evidence="3 4" key="1">
    <citation type="submission" date="2020-01" db="EMBL/GenBank/DDBJ databases">
        <title>Paenibacillus soybeanensis sp. nov. isolated from the nodules of soybean (Glycine max(L.) Merr).</title>
        <authorList>
            <person name="Wang H."/>
        </authorList>
    </citation>
    <scope>NUCLEOTIDE SEQUENCE [LARGE SCALE GENOMIC DNA]</scope>
    <source>
        <strain evidence="3 4">T1</strain>
    </source>
</reference>
<evidence type="ECO:0000313" key="4">
    <source>
        <dbReference type="Proteomes" id="UP000665561"/>
    </source>
</evidence>
<organism evidence="3 4">
    <name type="scientific">Paenibacillus glycinis</name>
    <dbReference type="NCBI Taxonomy" id="2697035"/>
    <lineage>
        <taxon>Bacteria</taxon>
        <taxon>Bacillati</taxon>
        <taxon>Bacillota</taxon>
        <taxon>Bacilli</taxon>
        <taxon>Bacillales</taxon>
        <taxon>Paenibacillaceae</taxon>
        <taxon>Paenibacillus</taxon>
    </lineage>
</organism>
<evidence type="ECO:0000313" key="3">
    <source>
        <dbReference type="EMBL" id="NBD22744.1"/>
    </source>
</evidence>
<sequence>MKTRLSAIMLLLFCAGCAQSDPAVTVSGPNAPLFDSVTKAVYPQPQDQSVFGDVYEPPGATHELVPRMPGEPAAEQEKPPLLNTN</sequence>
<feature type="signal peptide" evidence="2">
    <location>
        <begin position="1"/>
        <end position="20"/>
    </location>
</feature>
<feature type="chain" id="PRO_5046245896" evidence="2">
    <location>
        <begin position="21"/>
        <end position="85"/>
    </location>
</feature>
<proteinExistence type="predicted"/>
<comment type="caution">
    <text evidence="3">The sequence shown here is derived from an EMBL/GenBank/DDBJ whole genome shotgun (WGS) entry which is preliminary data.</text>
</comment>